<evidence type="ECO:0000256" key="1">
    <source>
        <dbReference type="SAM" id="Phobius"/>
    </source>
</evidence>
<reference evidence="2" key="1">
    <citation type="journal article" date="2015" name="Nature">
        <title>Complex archaea that bridge the gap between prokaryotes and eukaryotes.</title>
        <authorList>
            <person name="Spang A."/>
            <person name="Saw J.H."/>
            <person name="Jorgensen S.L."/>
            <person name="Zaremba-Niedzwiedzka K."/>
            <person name="Martijn J."/>
            <person name="Lind A.E."/>
            <person name="van Eijk R."/>
            <person name="Schleper C."/>
            <person name="Guy L."/>
            <person name="Ettema T.J."/>
        </authorList>
    </citation>
    <scope>NUCLEOTIDE SEQUENCE</scope>
</reference>
<feature type="transmembrane region" description="Helical" evidence="1">
    <location>
        <begin position="35"/>
        <end position="54"/>
    </location>
</feature>
<gene>
    <name evidence="2" type="ORF">LCGC14_2975040</name>
</gene>
<dbReference type="AlphaFoldDB" id="A0A0F8VXW4"/>
<accession>A0A0F8VXW4</accession>
<proteinExistence type="predicted"/>
<organism evidence="2">
    <name type="scientific">marine sediment metagenome</name>
    <dbReference type="NCBI Taxonomy" id="412755"/>
    <lineage>
        <taxon>unclassified sequences</taxon>
        <taxon>metagenomes</taxon>
        <taxon>ecological metagenomes</taxon>
    </lineage>
</organism>
<dbReference type="EMBL" id="LAZR01070451">
    <property type="protein sequence ID" value="KKK40750.1"/>
    <property type="molecule type" value="Genomic_DNA"/>
</dbReference>
<keyword evidence="1" id="KW-1133">Transmembrane helix</keyword>
<comment type="caution">
    <text evidence="2">The sequence shown here is derived from an EMBL/GenBank/DDBJ whole genome shotgun (WGS) entry which is preliminary data.</text>
</comment>
<keyword evidence="1" id="KW-0472">Membrane</keyword>
<protein>
    <submittedName>
        <fullName evidence="2">Uncharacterized protein</fullName>
    </submittedName>
</protein>
<evidence type="ECO:0000313" key="2">
    <source>
        <dbReference type="EMBL" id="KKK40750.1"/>
    </source>
</evidence>
<keyword evidence="1" id="KW-0812">Transmembrane</keyword>
<name>A0A0F8VXW4_9ZZZZ</name>
<sequence>MYILLVTAIVFITAIILLNQYNSGNPRQQKNNLKYFSWILFITAAVLLVFYFMNSKEDVPIFSRTVHMPNGATYALPGGAYLKLS</sequence>